<accession>A0ABV9Z9B3</accession>
<dbReference type="InterPro" id="IPR041698">
    <property type="entry name" value="Methyltransf_25"/>
</dbReference>
<gene>
    <name evidence="2" type="ORF">ACFPFW_16000</name>
</gene>
<dbReference type="EMBL" id="JBHSJF010000008">
    <property type="protein sequence ID" value="MFC5069521.1"/>
    <property type="molecule type" value="Genomic_DNA"/>
</dbReference>
<dbReference type="Proteomes" id="UP001595796">
    <property type="component" value="Unassembled WGS sequence"/>
</dbReference>
<organism evidence="2 3">
    <name type="scientific">Flaviflagellibacter deserti</name>
    <dbReference type="NCBI Taxonomy" id="2267266"/>
    <lineage>
        <taxon>Bacteria</taxon>
        <taxon>Pseudomonadati</taxon>
        <taxon>Pseudomonadota</taxon>
        <taxon>Alphaproteobacteria</taxon>
        <taxon>Hyphomicrobiales</taxon>
        <taxon>Flaviflagellibacter</taxon>
    </lineage>
</organism>
<sequence length="203" mass="22219">MPRPAPLAERQKKPVFQDEARFIRSWLEKPLSIGAVSPSGKALARMMAAPMDPDRDGQILELGPGTGPVTEALIERGVPEERLLLIEYNPGFVTLLRNRFPRATILQGDAYNVRGVLHGVLDTPLAGVVSSLPLLTQPVPRRVRLLRHCLALTQPGAPFSQFTYSVAPPIPLLTIGDANAEGSPVVWRNIPPARVWTYRLPSA</sequence>
<keyword evidence="2" id="KW-0808">Transferase</keyword>
<keyword evidence="3" id="KW-1185">Reference proteome</keyword>
<evidence type="ECO:0000259" key="1">
    <source>
        <dbReference type="Pfam" id="PF13649"/>
    </source>
</evidence>
<dbReference type="InterPro" id="IPR029063">
    <property type="entry name" value="SAM-dependent_MTases_sf"/>
</dbReference>
<dbReference type="RefSeq" id="WP_114958340.1">
    <property type="nucleotide sequence ID" value="NZ_JBHSJF010000008.1"/>
</dbReference>
<keyword evidence="2" id="KW-0489">Methyltransferase</keyword>
<dbReference type="GO" id="GO:0008168">
    <property type="term" value="F:methyltransferase activity"/>
    <property type="evidence" value="ECO:0007669"/>
    <property type="project" value="UniProtKB-KW"/>
</dbReference>
<dbReference type="GO" id="GO:0032259">
    <property type="term" value="P:methylation"/>
    <property type="evidence" value="ECO:0007669"/>
    <property type="project" value="UniProtKB-KW"/>
</dbReference>
<dbReference type="CDD" id="cd02440">
    <property type="entry name" value="AdoMet_MTases"/>
    <property type="match status" value="1"/>
</dbReference>
<feature type="domain" description="Methyltransferase" evidence="1">
    <location>
        <begin position="59"/>
        <end position="156"/>
    </location>
</feature>
<evidence type="ECO:0000313" key="2">
    <source>
        <dbReference type="EMBL" id="MFC5069521.1"/>
    </source>
</evidence>
<name>A0ABV9Z9B3_9HYPH</name>
<dbReference type="Pfam" id="PF13649">
    <property type="entry name" value="Methyltransf_25"/>
    <property type="match status" value="1"/>
</dbReference>
<dbReference type="Gene3D" id="3.40.50.150">
    <property type="entry name" value="Vaccinia Virus protein VP39"/>
    <property type="match status" value="1"/>
</dbReference>
<comment type="caution">
    <text evidence="2">The sequence shown here is derived from an EMBL/GenBank/DDBJ whole genome shotgun (WGS) entry which is preliminary data.</text>
</comment>
<evidence type="ECO:0000313" key="3">
    <source>
        <dbReference type="Proteomes" id="UP001595796"/>
    </source>
</evidence>
<dbReference type="SUPFAM" id="SSF53335">
    <property type="entry name" value="S-adenosyl-L-methionine-dependent methyltransferases"/>
    <property type="match status" value="1"/>
</dbReference>
<reference evidence="3" key="1">
    <citation type="journal article" date="2019" name="Int. J. Syst. Evol. Microbiol.">
        <title>The Global Catalogue of Microorganisms (GCM) 10K type strain sequencing project: providing services to taxonomists for standard genome sequencing and annotation.</title>
        <authorList>
            <consortium name="The Broad Institute Genomics Platform"/>
            <consortium name="The Broad Institute Genome Sequencing Center for Infectious Disease"/>
            <person name="Wu L."/>
            <person name="Ma J."/>
        </authorList>
    </citation>
    <scope>NUCLEOTIDE SEQUENCE [LARGE SCALE GENOMIC DNA]</scope>
    <source>
        <strain evidence="3">CGMCC 1.16444</strain>
    </source>
</reference>
<protein>
    <submittedName>
        <fullName evidence="2">Class I SAM-dependent methyltransferase</fullName>
    </submittedName>
</protein>
<proteinExistence type="predicted"/>